<evidence type="ECO:0000313" key="8">
    <source>
        <dbReference type="Proteomes" id="UP001183410"/>
    </source>
</evidence>
<dbReference type="PRINTS" id="PR00093">
    <property type="entry name" value="URICASE"/>
</dbReference>
<keyword evidence="3 5" id="KW-0659">Purine metabolism</keyword>
<keyword evidence="8" id="KW-1185">Reference proteome</keyword>
<dbReference type="Gene3D" id="3.10.270.10">
    <property type="entry name" value="Urate Oxidase"/>
    <property type="match status" value="1"/>
</dbReference>
<comment type="similarity">
    <text evidence="2 5 6">Belongs to the uricase family.</text>
</comment>
<protein>
    <recommendedName>
        <fullName evidence="5 6">Uricase</fullName>
        <ecNumber evidence="5 6">1.7.3.3</ecNumber>
    </recommendedName>
    <alternativeName>
        <fullName evidence="5">Urate oxidase</fullName>
    </alternativeName>
</protein>
<dbReference type="RefSeq" id="WP_311666360.1">
    <property type="nucleotide sequence ID" value="NZ_JAVREO010000004.1"/>
</dbReference>
<keyword evidence="4 5" id="KW-0560">Oxidoreductase</keyword>
<evidence type="ECO:0000256" key="3">
    <source>
        <dbReference type="ARBA" id="ARBA00022631"/>
    </source>
</evidence>
<evidence type="ECO:0000256" key="2">
    <source>
        <dbReference type="ARBA" id="ARBA00009760"/>
    </source>
</evidence>
<dbReference type="InterPro" id="IPR002042">
    <property type="entry name" value="Uricase"/>
</dbReference>
<name>A0ABU2JPA9_9ACTN</name>
<organism evidence="7 8">
    <name type="scientific">Streptomyces chisholmiae</name>
    <dbReference type="NCBI Taxonomy" id="3075540"/>
    <lineage>
        <taxon>Bacteria</taxon>
        <taxon>Bacillati</taxon>
        <taxon>Actinomycetota</taxon>
        <taxon>Actinomycetes</taxon>
        <taxon>Kitasatosporales</taxon>
        <taxon>Streptomycetaceae</taxon>
        <taxon>Streptomyces</taxon>
    </lineage>
</organism>
<sequence>MPVLGQNQYGKAATRVVRVARAGATHQLTDLTVQVALSGQLTEAHLVGSNAAVLPTDTMKNTVYVFARERGIASPEAFAAELARHFVTSQPTVERALVTVEEHRWERLADHSFVRSGQETRTARVAYRADRFEVLSGLTGLTVLNTTDSEFHGFARDAYTTLAETTDRVLATEVTAVWRHTAQDAETIAAADWNADYATARERLLAAFSGTYSYSLQQTLFAMASAVIETLPGVAEMRLSLPNKHHFLADLSPFGIANETGDGAVYLATEQPFGLIEATVLREGAEQRIPVELTSPA</sequence>
<evidence type="ECO:0000256" key="5">
    <source>
        <dbReference type="PIRNR" id="PIRNR000241"/>
    </source>
</evidence>
<dbReference type="EMBL" id="JAVREO010000004">
    <property type="protein sequence ID" value="MDT0266344.1"/>
    <property type="molecule type" value="Genomic_DNA"/>
</dbReference>
<evidence type="ECO:0000313" key="7">
    <source>
        <dbReference type="EMBL" id="MDT0266344.1"/>
    </source>
</evidence>
<dbReference type="EC" id="1.7.3.3" evidence="5 6"/>
<dbReference type="Pfam" id="PF01014">
    <property type="entry name" value="Uricase"/>
    <property type="match status" value="2"/>
</dbReference>
<gene>
    <name evidence="7" type="primary">pucL</name>
    <name evidence="7" type="ORF">RM844_08550</name>
</gene>
<dbReference type="PIRSF" id="PIRSF000241">
    <property type="entry name" value="Urate_oxidase"/>
    <property type="match status" value="1"/>
</dbReference>
<comment type="pathway">
    <text evidence="1 5">Purine metabolism; urate degradation; (S)-allantoin from urate: step 1/3.</text>
</comment>
<accession>A0ABU2JPA9</accession>
<proteinExistence type="inferred from homology"/>
<dbReference type="PANTHER" id="PTHR42874">
    <property type="entry name" value="URICASE"/>
    <property type="match status" value="1"/>
</dbReference>
<evidence type="ECO:0000256" key="4">
    <source>
        <dbReference type="ARBA" id="ARBA00023002"/>
    </source>
</evidence>
<evidence type="ECO:0000256" key="6">
    <source>
        <dbReference type="RuleBase" id="RU004455"/>
    </source>
</evidence>
<dbReference type="Proteomes" id="UP001183410">
    <property type="component" value="Unassembled WGS sequence"/>
</dbReference>
<comment type="function">
    <text evidence="5 6">Catalyzes the oxidation of uric acid to 5-hydroxyisourate, which is further processed to form (S)-allantoin.</text>
</comment>
<dbReference type="PANTHER" id="PTHR42874:SF1">
    <property type="entry name" value="URICASE"/>
    <property type="match status" value="1"/>
</dbReference>
<dbReference type="SUPFAM" id="SSF55620">
    <property type="entry name" value="Tetrahydrobiopterin biosynthesis enzymes-like"/>
    <property type="match status" value="2"/>
</dbReference>
<comment type="caution">
    <text evidence="7">The sequence shown here is derived from an EMBL/GenBank/DDBJ whole genome shotgun (WGS) entry which is preliminary data.</text>
</comment>
<dbReference type="NCBIfam" id="TIGR03383">
    <property type="entry name" value="urate_oxi"/>
    <property type="match status" value="1"/>
</dbReference>
<reference evidence="8" key="1">
    <citation type="submission" date="2023-07" db="EMBL/GenBank/DDBJ databases">
        <title>30 novel species of actinomycetes from the DSMZ collection.</title>
        <authorList>
            <person name="Nouioui I."/>
        </authorList>
    </citation>
    <scope>NUCLEOTIDE SEQUENCE [LARGE SCALE GENOMIC DNA]</scope>
    <source>
        <strain evidence="8">DSM 44915</strain>
    </source>
</reference>
<evidence type="ECO:0000256" key="1">
    <source>
        <dbReference type="ARBA" id="ARBA00004831"/>
    </source>
</evidence>
<comment type="catalytic activity">
    <reaction evidence="5 6">
        <text>urate + O2 + H2O = 5-hydroxyisourate + H2O2</text>
        <dbReference type="Rhea" id="RHEA:21368"/>
        <dbReference type="ChEBI" id="CHEBI:15377"/>
        <dbReference type="ChEBI" id="CHEBI:15379"/>
        <dbReference type="ChEBI" id="CHEBI:16240"/>
        <dbReference type="ChEBI" id="CHEBI:17775"/>
        <dbReference type="ChEBI" id="CHEBI:18072"/>
        <dbReference type="EC" id="1.7.3.3"/>
    </reaction>
</comment>